<reference evidence="3" key="1">
    <citation type="submission" date="2019-10" db="EMBL/GenBank/DDBJ databases">
        <authorList>
            <person name="Nor Muhammad N."/>
        </authorList>
    </citation>
    <scope>NUCLEOTIDE SEQUENCE</scope>
</reference>
<name>A0A5K1K7V6_9APHY</name>
<evidence type="ECO:0000256" key="2">
    <source>
        <dbReference type="SAM" id="MobiDB-lite"/>
    </source>
</evidence>
<keyword evidence="3" id="KW-0560">Oxidoreductase</keyword>
<protein>
    <submittedName>
        <fullName evidence="3">FAD-binding monooxygenase BOA2 )</fullName>
        <ecNumber evidence="3">1.14.13.-</ecNumber>
    </submittedName>
</protein>
<evidence type="ECO:0000313" key="3">
    <source>
        <dbReference type="EMBL" id="VWP02525.1"/>
    </source>
</evidence>
<organism evidence="3">
    <name type="scientific">Ganoderma boninense</name>
    <dbReference type="NCBI Taxonomy" id="34458"/>
    <lineage>
        <taxon>Eukaryota</taxon>
        <taxon>Fungi</taxon>
        <taxon>Dikarya</taxon>
        <taxon>Basidiomycota</taxon>
        <taxon>Agaricomycotina</taxon>
        <taxon>Agaricomycetes</taxon>
        <taxon>Polyporales</taxon>
        <taxon>Polyporaceae</taxon>
        <taxon>Ganoderma</taxon>
    </lineage>
</organism>
<accession>A0A5K1K7V6</accession>
<gene>
    <name evidence="3" type="primary">B1GVX4</name>
</gene>
<dbReference type="EMBL" id="LR730286">
    <property type="protein sequence ID" value="VWP02525.1"/>
    <property type="molecule type" value="Genomic_DNA"/>
</dbReference>
<sequence length="432" mass="48209">MGGHPKASGTPRISAALIRGAQQFTNIFEIRTAALRADYEERIRALTAQRDALLGASQGQPFQGLAAPAEGSEIEALRAERAIFLRERADRERERTAWDQERAEWHQERARAQEERVSWNEERLLVEAERVRLDEERTRGNVEGTRWDENTLLLTREHAALLEERKQWLRIRKDLEDELSRVRHELQVTKVGYGTLQEQLASKNVSIMTLETRVRQLEEAGASGVRAHADADGAEDQQDVFEPLDFIRSPARSTTLATISAQSSTLSVKSPSLQPISTQVRPESPPPLPFPFDAVLNLSPTFSRSLLPSQLDGPAPPSPSVIFRLDCPPSPTKSSVASNVCDNSLITDVPTLVEGSGNSRSATSIMVTPPRRLVIRIPPSREKTRKSFKPSPPQFTEEERRSIVFVPRQPESDDDNNELGAAPDTTRTVQDP</sequence>
<dbReference type="GO" id="GO:0004497">
    <property type="term" value="F:monooxygenase activity"/>
    <property type="evidence" value="ECO:0007669"/>
    <property type="project" value="UniProtKB-KW"/>
</dbReference>
<feature type="coiled-coil region" evidence="1">
    <location>
        <begin position="36"/>
        <end position="122"/>
    </location>
</feature>
<proteinExistence type="predicted"/>
<dbReference type="EC" id="1.14.13.-" evidence="3"/>
<keyword evidence="1" id="KW-0175">Coiled coil</keyword>
<dbReference type="AlphaFoldDB" id="A0A5K1K7V6"/>
<feature type="region of interest" description="Disordered" evidence="2">
    <location>
        <begin position="379"/>
        <end position="432"/>
    </location>
</feature>
<keyword evidence="3" id="KW-0503">Monooxygenase</keyword>
<feature type="coiled-coil region" evidence="1">
    <location>
        <begin position="158"/>
        <end position="220"/>
    </location>
</feature>
<evidence type="ECO:0000256" key="1">
    <source>
        <dbReference type="SAM" id="Coils"/>
    </source>
</evidence>